<dbReference type="PROSITE" id="PS00595">
    <property type="entry name" value="AA_TRANSFER_CLASS_5"/>
    <property type="match status" value="1"/>
</dbReference>
<dbReference type="EMBL" id="NOXX01000220">
    <property type="protein sequence ID" value="OYQ40660.1"/>
    <property type="molecule type" value="Genomic_DNA"/>
</dbReference>
<evidence type="ECO:0000256" key="7">
    <source>
        <dbReference type="ARBA" id="ARBA00022898"/>
    </source>
</evidence>
<feature type="binding site" evidence="12">
    <location>
        <begin position="76"/>
        <end position="77"/>
    </location>
    <ligand>
        <name>pyridoxal 5'-phosphate</name>
        <dbReference type="ChEBI" id="CHEBI:597326"/>
    </ligand>
</feature>
<dbReference type="GO" id="GO:0004648">
    <property type="term" value="F:O-phospho-L-serine:2-oxoglutarate aminotransferase activity"/>
    <property type="evidence" value="ECO:0007669"/>
    <property type="project" value="UniProtKB-UniRule"/>
</dbReference>
<comment type="catalytic activity">
    <reaction evidence="11 12">
        <text>O-phospho-L-serine + 2-oxoglutarate = 3-phosphooxypyruvate + L-glutamate</text>
        <dbReference type="Rhea" id="RHEA:14329"/>
        <dbReference type="ChEBI" id="CHEBI:16810"/>
        <dbReference type="ChEBI" id="CHEBI:18110"/>
        <dbReference type="ChEBI" id="CHEBI:29985"/>
        <dbReference type="ChEBI" id="CHEBI:57524"/>
        <dbReference type="EC" id="2.6.1.52"/>
    </reaction>
</comment>
<dbReference type="Gene3D" id="3.40.640.10">
    <property type="entry name" value="Type I PLP-dependent aspartate aminotransferase-like (Major domain)"/>
    <property type="match status" value="1"/>
</dbReference>
<evidence type="ECO:0000256" key="11">
    <source>
        <dbReference type="ARBA" id="ARBA00049007"/>
    </source>
</evidence>
<dbReference type="EC" id="2.6.1.52" evidence="12"/>
<dbReference type="RefSeq" id="WP_094487257.1">
    <property type="nucleotide sequence ID" value="NZ_NOXX01000220.1"/>
</dbReference>
<evidence type="ECO:0000256" key="4">
    <source>
        <dbReference type="ARBA" id="ARBA00022576"/>
    </source>
</evidence>
<dbReference type="PIRSF" id="PIRSF000525">
    <property type="entry name" value="SerC"/>
    <property type="match status" value="1"/>
</dbReference>
<accession>A0A255ZJ60</accession>
<proteinExistence type="inferred from homology"/>
<feature type="binding site" evidence="12">
    <location>
        <position position="150"/>
    </location>
    <ligand>
        <name>pyridoxal 5'-phosphate</name>
        <dbReference type="ChEBI" id="CHEBI:597326"/>
    </ligand>
</feature>
<feature type="binding site" evidence="12">
    <location>
        <position position="169"/>
    </location>
    <ligand>
        <name>pyridoxal 5'-phosphate</name>
        <dbReference type="ChEBI" id="CHEBI:597326"/>
    </ligand>
</feature>
<evidence type="ECO:0000256" key="8">
    <source>
        <dbReference type="ARBA" id="ARBA00023096"/>
    </source>
</evidence>
<dbReference type="PANTHER" id="PTHR43247:SF1">
    <property type="entry name" value="PHOSPHOSERINE AMINOTRANSFERASE"/>
    <property type="match status" value="1"/>
</dbReference>
<keyword evidence="5 12" id="KW-0028">Amino-acid biosynthesis</keyword>
<dbReference type="NCBIfam" id="NF003764">
    <property type="entry name" value="PRK05355.1"/>
    <property type="match status" value="1"/>
</dbReference>
<dbReference type="InterPro" id="IPR015424">
    <property type="entry name" value="PyrdxlP-dep_Trfase"/>
</dbReference>
<feature type="domain" description="Aminotransferase class V" evidence="13">
    <location>
        <begin position="5"/>
        <end position="345"/>
    </location>
</feature>
<dbReference type="GO" id="GO:0006564">
    <property type="term" value="P:L-serine biosynthetic process"/>
    <property type="evidence" value="ECO:0007669"/>
    <property type="project" value="UniProtKB-UniRule"/>
</dbReference>
<reference evidence="14 15" key="1">
    <citation type="submission" date="2017-07" db="EMBL/GenBank/DDBJ databases">
        <title>Flavobacterium cyanobacteriorum sp. nov., isolated from cyanobacterial aggregates in a eutrophic lake.</title>
        <authorList>
            <person name="Cai H."/>
        </authorList>
    </citation>
    <scope>NUCLEOTIDE SEQUENCE [LARGE SCALE GENOMIC DNA]</scope>
    <source>
        <strain evidence="14 15">TH167</strain>
    </source>
</reference>
<comment type="subunit">
    <text evidence="12">Homodimer.</text>
</comment>
<dbReference type="GO" id="GO:0030170">
    <property type="term" value="F:pyridoxal phosphate binding"/>
    <property type="evidence" value="ECO:0007669"/>
    <property type="project" value="UniProtKB-UniRule"/>
</dbReference>
<evidence type="ECO:0000259" key="13">
    <source>
        <dbReference type="Pfam" id="PF00266"/>
    </source>
</evidence>
<comment type="pathway">
    <text evidence="2 12">Amino-acid biosynthesis; L-serine biosynthesis; L-serine from 3-phospho-D-glycerate: step 2/3.</text>
</comment>
<dbReference type="FunFam" id="3.40.640.10:FF:000010">
    <property type="entry name" value="Phosphoserine aminotransferase"/>
    <property type="match status" value="1"/>
</dbReference>
<evidence type="ECO:0000256" key="2">
    <source>
        <dbReference type="ARBA" id="ARBA00005099"/>
    </source>
</evidence>
<evidence type="ECO:0000256" key="5">
    <source>
        <dbReference type="ARBA" id="ARBA00022605"/>
    </source>
</evidence>
<evidence type="ECO:0000256" key="12">
    <source>
        <dbReference type="HAMAP-Rule" id="MF_00160"/>
    </source>
</evidence>
<dbReference type="InterPro" id="IPR015421">
    <property type="entry name" value="PyrdxlP-dep_Trfase_major"/>
</dbReference>
<dbReference type="FunFam" id="3.90.1150.10:FF:000006">
    <property type="entry name" value="Phosphoserine aminotransferase"/>
    <property type="match status" value="1"/>
</dbReference>
<dbReference type="SUPFAM" id="SSF53383">
    <property type="entry name" value="PLP-dependent transferases"/>
    <property type="match status" value="1"/>
</dbReference>
<evidence type="ECO:0000313" key="15">
    <source>
        <dbReference type="Proteomes" id="UP000216035"/>
    </source>
</evidence>
<feature type="binding site" evidence="12">
    <location>
        <position position="192"/>
    </location>
    <ligand>
        <name>pyridoxal 5'-phosphate</name>
        <dbReference type="ChEBI" id="CHEBI:597326"/>
    </ligand>
</feature>
<keyword evidence="9 12" id="KW-0718">Serine biosynthesis</keyword>
<comment type="cofactor">
    <cofactor evidence="12">
        <name>pyridoxal 5'-phosphate</name>
        <dbReference type="ChEBI" id="CHEBI:597326"/>
    </cofactor>
    <text evidence="12">Binds 1 pyridoxal phosphate per subunit.</text>
</comment>
<dbReference type="InterPro" id="IPR022278">
    <property type="entry name" value="Pser_aminoTfrase"/>
</dbReference>
<feature type="modified residue" description="N6-(pyridoxal phosphate)lysine" evidence="12">
    <location>
        <position position="193"/>
    </location>
</feature>
<dbReference type="AlphaFoldDB" id="A0A255ZJ60"/>
<dbReference type="UniPathway" id="UPA00244">
    <property type="reaction ID" value="UER00311"/>
</dbReference>
<dbReference type="InterPro" id="IPR020578">
    <property type="entry name" value="Aminotrans_V_PyrdxlP_BS"/>
</dbReference>
<dbReference type="Proteomes" id="UP000216035">
    <property type="component" value="Unassembled WGS sequence"/>
</dbReference>
<comment type="similarity">
    <text evidence="3 12">Belongs to the class-V pyridoxal-phosphate-dependent aminotransferase family. SerC subfamily.</text>
</comment>
<dbReference type="PANTHER" id="PTHR43247">
    <property type="entry name" value="PHOSPHOSERINE AMINOTRANSFERASE"/>
    <property type="match status" value="1"/>
</dbReference>
<dbReference type="UniPathway" id="UPA00135">
    <property type="reaction ID" value="UER00197"/>
</dbReference>
<keyword evidence="6 12" id="KW-0808">Transferase</keyword>
<dbReference type="HAMAP" id="MF_00160">
    <property type="entry name" value="SerC_aminotrans_5"/>
    <property type="match status" value="1"/>
</dbReference>
<comment type="catalytic activity">
    <reaction evidence="10 12">
        <text>4-(phosphooxy)-L-threonine + 2-oxoglutarate = (R)-3-hydroxy-2-oxo-4-phosphooxybutanoate + L-glutamate</text>
        <dbReference type="Rhea" id="RHEA:16573"/>
        <dbReference type="ChEBI" id="CHEBI:16810"/>
        <dbReference type="ChEBI" id="CHEBI:29985"/>
        <dbReference type="ChEBI" id="CHEBI:58452"/>
        <dbReference type="ChEBI" id="CHEBI:58538"/>
        <dbReference type="EC" id="2.6.1.52"/>
    </reaction>
</comment>
<organism evidence="14 15">
    <name type="scientific">Flavobacterium aurantiibacter</name>
    <dbReference type="NCBI Taxonomy" id="2023067"/>
    <lineage>
        <taxon>Bacteria</taxon>
        <taxon>Pseudomonadati</taxon>
        <taxon>Bacteroidota</taxon>
        <taxon>Flavobacteriia</taxon>
        <taxon>Flavobacteriales</taxon>
        <taxon>Flavobacteriaceae</taxon>
        <taxon>Flavobacterium</taxon>
    </lineage>
</organism>
<dbReference type="Gene3D" id="3.90.1150.10">
    <property type="entry name" value="Aspartate Aminotransferase, domain 1"/>
    <property type="match status" value="1"/>
</dbReference>
<keyword evidence="4 12" id="KW-0032">Aminotransferase</keyword>
<dbReference type="Pfam" id="PF00266">
    <property type="entry name" value="Aminotran_5"/>
    <property type="match status" value="1"/>
</dbReference>
<feature type="binding site" evidence="12">
    <location>
        <position position="41"/>
    </location>
    <ligand>
        <name>L-glutamate</name>
        <dbReference type="ChEBI" id="CHEBI:29985"/>
    </ligand>
</feature>
<dbReference type="OrthoDB" id="9809412at2"/>
<gene>
    <name evidence="12" type="primary">serC</name>
    <name evidence="14" type="ORF">CHX27_13350</name>
</gene>
<dbReference type="InterPro" id="IPR000192">
    <property type="entry name" value="Aminotrans_V_dom"/>
</dbReference>
<comment type="caution">
    <text evidence="14">The sequence shown here is derived from an EMBL/GenBank/DDBJ whole genome shotgun (WGS) entry which is preliminary data.</text>
</comment>
<evidence type="ECO:0000256" key="3">
    <source>
        <dbReference type="ARBA" id="ARBA00006904"/>
    </source>
</evidence>
<dbReference type="InterPro" id="IPR015422">
    <property type="entry name" value="PyrdxlP-dep_Trfase_small"/>
</dbReference>
<feature type="binding site" evidence="12">
    <location>
        <position position="8"/>
    </location>
    <ligand>
        <name>L-glutamate</name>
        <dbReference type="ChEBI" id="CHEBI:29985"/>
    </ligand>
</feature>
<sequence length="356" mass="39238">MKKHNFSSGPSILPQEVFEQAAEAVLDFNNSGLSLLEISHRSKDFVAVMDEARALALELLGLENKGYQALFLHGGASLQFAMIPYNLLGANQKASYLETGTWAVAAAKEARLFGEVEIAASSKDANFNYIPKEIGVSPDASYLHLTSNNTIFGTQIQSFPEVTIPVVCDMSSDIFSRELDFSKFDYIYAGAQKNMGPAGVALVVVKESILGKTGREIPSMLDLQKHIKGESMYNTPPCFAVYTSLLTMRWIKNNGGLAAAEKRNREKAALLYAEIDRNPLFKSTVQGEDRSVMNATFVLTDERLQERFDALWKAANISGLTGHRSVGGYRASMYNAMKIESVQTLVDVMKEFEKQA</sequence>
<feature type="binding site" evidence="12">
    <location>
        <position position="102"/>
    </location>
    <ligand>
        <name>pyridoxal 5'-phosphate</name>
        <dbReference type="ChEBI" id="CHEBI:597326"/>
    </ligand>
</feature>
<comment type="function">
    <text evidence="12">Catalyzes the reversible conversion of 3-phosphohydroxypyruvate to phosphoserine and of 3-hydroxy-2-oxo-4-phosphonooxybutanoate to phosphohydroxythreonine.</text>
</comment>
<evidence type="ECO:0000256" key="1">
    <source>
        <dbReference type="ARBA" id="ARBA00004915"/>
    </source>
</evidence>
<comment type="pathway">
    <text evidence="1 12">Cofactor biosynthesis; pyridoxine 5'-phosphate biosynthesis; pyridoxine 5'-phosphate from D-erythrose 4-phosphate: step 3/5.</text>
</comment>
<name>A0A255ZJ60_9FLAO</name>
<evidence type="ECO:0000256" key="6">
    <source>
        <dbReference type="ARBA" id="ARBA00022679"/>
    </source>
</evidence>
<comment type="subcellular location">
    <subcellularLocation>
        <location evidence="12">Cytoplasm</location>
    </subcellularLocation>
</comment>
<evidence type="ECO:0000313" key="14">
    <source>
        <dbReference type="EMBL" id="OYQ40660.1"/>
    </source>
</evidence>
<keyword evidence="12" id="KW-0963">Cytoplasm</keyword>
<keyword evidence="15" id="KW-1185">Reference proteome</keyword>
<feature type="binding site" evidence="12">
    <location>
        <begin position="234"/>
        <end position="235"/>
    </location>
    <ligand>
        <name>pyridoxal 5'-phosphate</name>
        <dbReference type="ChEBI" id="CHEBI:597326"/>
    </ligand>
</feature>
<keyword evidence="8 12" id="KW-0664">Pyridoxine biosynthesis</keyword>
<evidence type="ECO:0000256" key="9">
    <source>
        <dbReference type="ARBA" id="ARBA00023299"/>
    </source>
</evidence>
<keyword evidence="7 12" id="KW-0663">Pyridoxal phosphate</keyword>
<dbReference type="GO" id="GO:0005737">
    <property type="term" value="C:cytoplasm"/>
    <property type="evidence" value="ECO:0007669"/>
    <property type="project" value="UniProtKB-SubCell"/>
</dbReference>
<protein>
    <recommendedName>
        <fullName evidence="12">Phosphoserine aminotransferase</fullName>
        <ecNumber evidence="12">2.6.1.52</ecNumber>
    </recommendedName>
    <alternativeName>
        <fullName evidence="12">Phosphohydroxythreonine aminotransferase</fullName>
        <shortName evidence="12">PSAT</shortName>
    </alternativeName>
</protein>
<dbReference type="GO" id="GO:0008615">
    <property type="term" value="P:pyridoxine biosynthetic process"/>
    <property type="evidence" value="ECO:0007669"/>
    <property type="project" value="UniProtKB-UniRule"/>
</dbReference>
<evidence type="ECO:0000256" key="10">
    <source>
        <dbReference type="ARBA" id="ARBA00047630"/>
    </source>
</evidence>